<proteinExistence type="predicted"/>
<evidence type="ECO:0000313" key="2">
    <source>
        <dbReference type="Proteomes" id="UP000254924"/>
    </source>
</evidence>
<dbReference type="Pfam" id="PF08820">
    <property type="entry name" value="DUF1803"/>
    <property type="match status" value="1"/>
</dbReference>
<sequence length="221" mass="25456">MKGMITVINPDKVTGQAFFKDLVNYLYTHEDVTLRQIKRAFLDVKHIDKAIETYVQAGYITRANKRYALAFSPLETAELPQLDEMVFIETTSKIASDLQERAWTTKLSNQTNDLVLLEQTDFYRDSLTLSNFFYKLAHGYALSEQQEALYALLGDVNPEYALKYMTTFLLKFARKELVKQKRPDIFVQALVLLGYIKQVDDVTYQSCVAIDKDSLEVVTYS</sequence>
<dbReference type="EMBL" id="UHFN01000007">
    <property type="protein sequence ID" value="SUN60341.1"/>
    <property type="molecule type" value="Genomic_DNA"/>
</dbReference>
<keyword evidence="2" id="KW-1185">Reference proteome</keyword>
<organism evidence="1 2">
    <name type="scientific">Streptococcus hyointestinalis</name>
    <dbReference type="NCBI Taxonomy" id="1337"/>
    <lineage>
        <taxon>Bacteria</taxon>
        <taxon>Bacillati</taxon>
        <taxon>Bacillota</taxon>
        <taxon>Bacilli</taxon>
        <taxon>Lactobacillales</taxon>
        <taxon>Streptococcaceae</taxon>
        <taxon>Streptococcus</taxon>
    </lineage>
</organism>
<dbReference type="InterPro" id="IPR014924">
    <property type="entry name" value="DUF1803"/>
</dbReference>
<protein>
    <submittedName>
        <fullName evidence="1">Domain of uncharacterized function (DUF1803)</fullName>
    </submittedName>
</protein>
<evidence type="ECO:0000313" key="1">
    <source>
        <dbReference type="EMBL" id="SUN60341.1"/>
    </source>
</evidence>
<dbReference type="AlphaFoldDB" id="A0A380K5U8"/>
<gene>
    <name evidence="1" type="ORF">NCTC12224_00824</name>
</gene>
<name>A0A380K5U8_9STRE</name>
<reference evidence="1 2" key="1">
    <citation type="submission" date="2018-06" db="EMBL/GenBank/DDBJ databases">
        <authorList>
            <consortium name="Pathogen Informatics"/>
            <person name="Doyle S."/>
        </authorList>
    </citation>
    <scope>NUCLEOTIDE SEQUENCE [LARGE SCALE GENOMIC DNA]</scope>
    <source>
        <strain evidence="1 2">NCTC12224</strain>
    </source>
</reference>
<accession>A0A380K5U8</accession>
<dbReference type="Proteomes" id="UP000254924">
    <property type="component" value="Unassembled WGS sequence"/>
</dbReference>